<accession>A0AAV0TQM9</accession>
<protein>
    <submittedName>
        <fullName evidence="1">Uncharacterized protein</fullName>
    </submittedName>
</protein>
<comment type="caution">
    <text evidence="1">The sequence shown here is derived from an EMBL/GenBank/DDBJ whole genome shotgun (WGS) entry which is preliminary data.</text>
</comment>
<dbReference type="Proteomes" id="UP001162031">
    <property type="component" value="Unassembled WGS sequence"/>
</dbReference>
<dbReference type="EMBL" id="CANTFL010000617">
    <property type="protein sequence ID" value="CAI5725810.1"/>
    <property type="molecule type" value="Genomic_DNA"/>
</dbReference>
<sequence length="116" mass="12708">MLRVIQVHDDTLRMLRRLTAAMTYCLDVLLQFLAVPWSKDLHDLVAATKKHRVTTASYFADCACAWASTTPWGSTSTANSNVAVEFVYTGTAEVLAAEASELGANGQIVMTRRIAE</sequence>
<organism evidence="1 2">
    <name type="scientific">Hyaloperonospora brassicae</name>
    <name type="common">Brassica downy mildew</name>
    <name type="synonym">Peronospora brassicae</name>
    <dbReference type="NCBI Taxonomy" id="162125"/>
    <lineage>
        <taxon>Eukaryota</taxon>
        <taxon>Sar</taxon>
        <taxon>Stramenopiles</taxon>
        <taxon>Oomycota</taxon>
        <taxon>Peronosporomycetes</taxon>
        <taxon>Peronosporales</taxon>
        <taxon>Peronosporaceae</taxon>
        <taxon>Hyaloperonospora</taxon>
    </lineage>
</organism>
<evidence type="ECO:0000313" key="1">
    <source>
        <dbReference type="EMBL" id="CAI5725810.1"/>
    </source>
</evidence>
<dbReference type="AlphaFoldDB" id="A0AAV0TQM9"/>
<gene>
    <name evidence="1" type="ORF">HBR001_LOCUS3694</name>
</gene>
<name>A0AAV0TQM9_HYABA</name>
<keyword evidence="2" id="KW-1185">Reference proteome</keyword>
<evidence type="ECO:0000313" key="2">
    <source>
        <dbReference type="Proteomes" id="UP001162031"/>
    </source>
</evidence>
<proteinExistence type="predicted"/>
<reference evidence="1" key="1">
    <citation type="submission" date="2022-12" db="EMBL/GenBank/DDBJ databases">
        <authorList>
            <person name="Webb A."/>
        </authorList>
    </citation>
    <scope>NUCLEOTIDE SEQUENCE</scope>
    <source>
        <strain evidence="1">Hp1</strain>
    </source>
</reference>